<name>A0ABW3F9N3_9HYPH</name>
<accession>A0ABW3F9N3</accession>
<dbReference type="Proteomes" id="UP001597101">
    <property type="component" value="Unassembled WGS sequence"/>
</dbReference>
<sequence length="210" mass="22911">MRTEQRIEVAAPPLQPDMRSLLENREGAIVTNLPVVIEGQSEPEPEQAPIRTFVDRVPETHAKNRMPLAPIFGLACLGLLAGGVVFKDRVLDKVPQAYSAYEAAGLISPAPELEISTVETSRLEKDGISRLIIRGEIANIAAHNVPVPPIKLTMRGDKKVALYAWTVSAAKDQLEAGERSRFTAIAHDYPGNAVDVEVEFDAPESKPDEK</sequence>
<gene>
    <name evidence="1" type="ORF">ACFQ14_01010</name>
</gene>
<dbReference type="EMBL" id="JBHTJV010000002">
    <property type="protein sequence ID" value="MFD0914980.1"/>
    <property type="molecule type" value="Genomic_DNA"/>
</dbReference>
<dbReference type="InterPro" id="IPR021834">
    <property type="entry name" value="DUF3426"/>
</dbReference>
<comment type="caution">
    <text evidence="1">The sequence shown here is derived from an EMBL/GenBank/DDBJ whole genome shotgun (WGS) entry which is preliminary data.</text>
</comment>
<keyword evidence="2" id="KW-1185">Reference proteome</keyword>
<dbReference type="RefSeq" id="WP_377210832.1">
    <property type="nucleotide sequence ID" value="NZ_JBHTJV010000002.1"/>
</dbReference>
<evidence type="ECO:0000313" key="1">
    <source>
        <dbReference type="EMBL" id="MFD0914980.1"/>
    </source>
</evidence>
<reference evidence="2" key="1">
    <citation type="journal article" date="2019" name="Int. J. Syst. Evol. Microbiol.">
        <title>The Global Catalogue of Microorganisms (GCM) 10K type strain sequencing project: providing services to taxonomists for standard genome sequencing and annotation.</title>
        <authorList>
            <consortium name="The Broad Institute Genomics Platform"/>
            <consortium name="The Broad Institute Genome Sequencing Center for Infectious Disease"/>
            <person name="Wu L."/>
            <person name="Ma J."/>
        </authorList>
    </citation>
    <scope>NUCLEOTIDE SEQUENCE [LARGE SCALE GENOMIC DNA]</scope>
    <source>
        <strain evidence="2">CCUG 60023</strain>
    </source>
</reference>
<protein>
    <submittedName>
        <fullName evidence="1">DUF3426 domain-containing protein</fullName>
    </submittedName>
</protein>
<proteinExistence type="predicted"/>
<organism evidence="1 2">
    <name type="scientific">Pseudahrensia aquimaris</name>
    <dbReference type="NCBI Taxonomy" id="744461"/>
    <lineage>
        <taxon>Bacteria</taxon>
        <taxon>Pseudomonadati</taxon>
        <taxon>Pseudomonadota</taxon>
        <taxon>Alphaproteobacteria</taxon>
        <taxon>Hyphomicrobiales</taxon>
        <taxon>Ahrensiaceae</taxon>
        <taxon>Pseudahrensia</taxon>
    </lineage>
</organism>
<dbReference type="Pfam" id="PF11906">
    <property type="entry name" value="DUF3426"/>
    <property type="match status" value="1"/>
</dbReference>
<evidence type="ECO:0000313" key="2">
    <source>
        <dbReference type="Proteomes" id="UP001597101"/>
    </source>
</evidence>